<organism evidence="1">
    <name type="scientific">Streptomyces pristinaespiralis</name>
    <dbReference type="NCBI Taxonomy" id="38300"/>
    <lineage>
        <taxon>Bacteria</taxon>
        <taxon>Bacillati</taxon>
        <taxon>Actinomycetota</taxon>
        <taxon>Actinomycetes</taxon>
        <taxon>Kitasatosporales</taxon>
        <taxon>Streptomycetaceae</taxon>
        <taxon>Streptomyces</taxon>
    </lineage>
</organism>
<dbReference type="GeneID" id="97233945"/>
<evidence type="ECO:0000313" key="2">
    <source>
        <dbReference type="Proteomes" id="UP000060513"/>
    </source>
</evidence>
<dbReference type="RefSeq" id="WP_005317931.1">
    <property type="nucleotide sequence ID" value="NZ_CP011340.1"/>
</dbReference>
<accession>A0A0M3QJI7</accession>
<dbReference type="PATRIC" id="fig|38300.4.peg.5244"/>
<gene>
    <name evidence="1" type="ORF">SPRI_5003</name>
</gene>
<sequence length="87" mass="9156">MSLNLTHAAATTAAIAPWWGTALGAGVGALGAGVVTASVAYINNRANRKQLDKQLAAQQAMLERQLEAQRGQMAEQLNAQLKIAEIK</sequence>
<dbReference type="Proteomes" id="UP000060513">
    <property type="component" value="Chromosome"/>
</dbReference>
<proteinExistence type="predicted"/>
<dbReference type="KEGG" id="spri:SPRI_5003"/>
<dbReference type="AlphaFoldDB" id="A0A0M3QJI7"/>
<reference evidence="1 2" key="1">
    <citation type="submission" date="2015-08" db="EMBL/GenBank/DDBJ databases">
        <title>Genome sequence of the pristinamycin over-producing bacterium Streptomyces pristinaespiralis HCCB10218.</title>
        <authorList>
            <person name="Tian J."/>
            <person name="Yang J."/>
            <person name="Li L."/>
            <person name="Ruan L."/>
            <person name="Wei W."/>
            <person name="Zheng G."/>
            <person name="Wei Z."/>
            <person name="Yang S."/>
            <person name="Ge M."/>
            <person name="Jiang W."/>
            <person name="Lu Y."/>
        </authorList>
    </citation>
    <scope>NUCLEOTIDE SEQUENCE [LARGE SCALE GENOMIC DNA]</scope>
    <source>
        <strain evidence="1 2">HCCB 10218</strain>
    </source>
</reference>
<dbReference type="EMBL" id="CP011340">
    <property type="protein sequence ID" value="ALC23309.1"/>
    <property type="molecule type" value="Genomic_DNA"/>
</dbReference>
<protein>
    <submittedName>
        <fullName evidence="1">Uncharacterized protein</fullName>
    </submittedName>
</protein>
<name>A0A0M3QJI7_STRPR</name>
<evidence type="ECO:0000313" key="1">
    <source>
        <dbReference type="EMBL" id="ALC23309.1"/>
    </source>
</evidence>